<reference evidence="4 5" key="1">
    <citation type="submission" date="2016-10" db="EMBL/GenBank/DDBJ databases">
        <title>WGS of isloates from the oral cavity of healthy individuals.</title>
        <authorList>
            <person name="Sharma S."/>
            <person name="Pal V.K."/>
            <person name="Patil P.B."/>
            <person name="Korpole S."/>
            <person name="Grover V."/>
        </authorList>
    </citation>
    <scope>NUCLEOTIDE SEQUENCE [LARGE SCALE GENOMIC DNA]</scope>
    <source>
        <strain evidence="4 5">DISK12</strain>
    </source>
</reference>
<dbReference type="AlphaFoldDB" id="A0A2M9WPJ1"/>
<evidence type="ECO:0000313" key="5">
    <source>
        <dbReference type="Proteomes" id="UP000231914"/>
    </source>
</evidence>
<dbReference type="InterPro" id="IPR029051">
    <property type="entry name" value="DUF4352"/>
</dbReference>
<protein>
    <recommendedName>
        <fullName evidence="3">DUF4352 domain-containing protein</fullName>
    </recommendedName>
</protein>
<dbReference type="Proteomes" id="UP000231914">
    <property type="component" value="Unassembled WGS sequence"/>
</dbReference>
<dbReference type="EMBL" id="MKXG01000023">
    <property type="protein sequence ID" value="PJZ17335.1"/>
    <property type="molecule type" value="Genomic_DNA"/>
</dbReference>
<comment type="caution">
    <text evidence="4">The sequence shown here is derived from an EMBL/GenBank/DDBJ whole genome shotgun (WGS) entry which is preliminary data.</text>
</comment>
<sequence length="169" mass="18294">MKLKKVALISAVFLAGIGLSACSNSNNDTQGGTKVTKSSHSSKPKIKYYKVGDTVKVGKVEYTLKSVTTTSYRNEFADEKPKNVIKVVYHVKNDGKQDLTIGTDLNAYGPDNSKLKDYPIEDSTFDSVAPGKEADVTTGFGTKKLGSFELQFAPLVSTEKAAKFKVTVK</sequence>
<feature type="chain" id="PRO_5038369547" description="DUF4352 domain-containing protein" evidence="2">
    <location>
        <begin position="22"/>
        <end position="169"/>
    </location>
</feature>
<evidence type="ECO:0000313" key="4">
    <source>
        <dbReference type="EMBL" id="PJZ17335.1"/>
    </source>
</evidence>
<evidence type="ECO:0000256" key="1">
    <source>
        <dbReference type="ARBA" id="ARBA00022729"/>
    </source>
</evidence>
<evidence type="ECO:0000259" key="3">
    <source>
        <dbReference type="Pfam" id="PF11611"/>
    </source>
</evidence>
<evidence type="ECO:0000256" key="2">
    <source>
        <dbReference type="SAM" id="SignalP"/>
    </source>
</evidence>
<proteinExistence type="predicted"/>
<keyword evidence="1 2" id="KW-0732">Signal</keyword>
<accession>A0A2M9WPJ1</accession>
<dbReference type="Gene3D" id="2.60.40.1240">
    <property type="match status" value="1"/>
</dbReference>
<dbReference type="PROSITE" id="PS51257">
    <property type="entry name" value="PROKAR_LIPOPROTEIN"/>
    <property type="match status" value="1"/>
</dbReference>
<feature type="domain" description="DUF4352" evidence="3">
    <location>
        <begin position="49"/>
        <end position="159"/>
    </location>
</feature>
<dbReference type="Pfam" id="PF11611">
    <property type="entry name" value="DUF4352"/>
    <property type="match status" value="1"/>
</dbReference>
<dbReference type="RefSeq" id="WP_100732565.1">
    <property type="nucleotide sequence ID" value="NZ_MKXG01000023.1"/>
</dbReference>
<name>A0A2M9WPJ1_9LACO</name>
<gene>
    <name evidence="4" type="ORF">BHU41_06385</name>
</gene>
<organism evidence="4 5">
    <name type="scientific">Lactobacillus crispatus</name>
    <dbReference type="NCBI Taxonomy" id="47770"/>
    <lineage>
        <taxon>Bacteria</taxon>
        <taxon>Bacillati</taxon>
        <taxon>Bacillota</taxon>
        <taxon>Bacilli</taxon>
        <taxon>Lactobacillales</taxon>
        <taxon>Lactobacillaceae</taxon>
        <taxon>Lactobacillus</taxon>
    </lineage>
</organism>
<dbReference type="InterPro" id="IPR029050">
    <property type="entry name" value="Immunoprotect_excell_Ig-like"/>
</dbReference>
<feature type="signal peptide" evidence="2">
    <location>
        <begin position="1"/>
        <end position="21"/>
    </location>
</feature>